<evidence type="ECO:0000313" key="2">
    <source>
        <dbReference type="Proteomes" id="UP001205601"/>
    </source>
</evidence>
<reference evidence="2" key="1">
    <citation type="submission" date="2023-07" db="EMBL/GenBank/DDBJ databases">
        <title>Defluviimonas sediminis sp. nov., isolated from mangrove sediment.</title>
        <authorList>
            <person name="Liu L."/>
            <person name="Li J."/>
            <person name="Huang Y."/>
            <person name="Pan J."/>
            <person name="Li M."/>
        </authorList>
    </citation>
    <scope>NUCLEOTIDE SEQUENCE [LARGE SCALE GENOMIC DNA]</scope>
    <source>
        <strain evidence="2">FT324</strain>
    </source>
</reference>
<dbReference type="InterPro" id="IPR029069">
    <property type="entry name" value="HotDog_dom_sf"/>
</dbReference>
<evidence type="ECO:0000313" key="1">
    <source>
        <dbReference type="EMBL" id="MCT8328330.1"/>
    </source>
</evidence>
<keyword evidence="2" id="KW-1185">Reference proteome</keyword>
<name>A0ABT2NHD6_9RHOB</name>
<dbReference type="Gene3D" id="3.10.129.10">
    <property type="entry name" value="Hotdog Thioesterase"/>
    <property type="match status" value="1"/>
</dbReference>
<protein>
    <submittedName>
        <fullName evidence="1">Acyl-CoA thioesterase</fullName>
    </submittedName>
</protein>
<accession>A0ABT2NHD6</accession>
<dbReference type="Pfam" id="PF13279">
    <property type="entry name" value="4HBT_2"/>
    <property type="match status" value="1"/>
</dbReference>
<organism evidence="1 2">
    <name type="scientific">Albidovulum sediminis</name>
    <dbReference type="NCBI Taxonomy" id="3066345"/>
    <lineage>
        <taxon>Bacteria</taxon>
        <taxon>Pseudomonadati</taxon>
        <taxon>Pseudomonadota</taxon>
        <taxon>Alphaproteobacteria</taxon>
        <taxon>Rhodobacterales</taxon>
        <taxon>Paracoccaceae</taxon>
        <taxon>Albidovulum</taxon>
    </lineage>
</organism>
<proteinExistence type="predicted"/>
<dbReference type="RefSeq" id="WP_261493764.1">
    <property type="nucleotide sequence ID" value="NZ_JAOCQF010000001.1"/>
</dbReference>
<dbReference type="Proteomes" id="UP001205601">
    <property type="component" value="Unassembled WGS sequence"/>
</dbReference>
<dbReference type="SUPFAM" id="SSF54637">
    <property type="entry name" value="Thioesterase/thiol ester dehydrase-isomerase"/>
    <property type="match status" value="1"/>
</dbReference>
<dbReference type="CDD" id="cd00586">
    <property type="entry name" value="4HBT"/>
    <property type="match status" value="1"/>
</dbReference>
<comment type="caution">
    <text evidence="1">The sequence shown here is derived from an EMBL/GenBank/DDBJ whole genome shotgun (WGS) entry which is preliminary data.</text>
</comment>
<gene>
    <name evidence="1" type="ORF">N5I32_02265</name>
</gene>
<dbReference type="EMBL" id="JAOCQF010000001">
    <property type="protein sequence ID" value="MCT8328330.1"/>
    <property type="molecule type" value="Genomic_DNA"/>
</dbReference>
<sequence>MSYSRVIPVEFNHCDPAGIVFFPRYFEMVNSVVETFFAEVLGRPFAAVVAAGHGVPTVRLESDFRAPSRLGDRLRFTLRVERAGTTSLALAHEARAGEELRIAVRQTIVWTEGGRACPWPVEIRARIEAFQEDGDAQPA</sequence>